<dbReference type="AlphaFoldDB" id="A0A5C5XI23"/>
<protein>
    <recommendedName>
        <fullName evidence="1">DUF4357 domain-containing protein</fullName>
    </recommendedName>
</protein>
<keyword evidence="3" id="KW-1185">Reference proteome</keyword>
<evidence type="ECO:0000313" key="3">
    <source>
        <dbReference type="Proteomes" id="UP000316095"/>
    </source>
</evidence>
<dbReference type="EMBL" id="SJPG01000001">
    <property type="protein sequence ID" value="TWT62856.1"/>
    <property type="molecule type" value="Genomic_DNA"/>
</dbReference>
<dbReference type="RefSeq" id="WP_146504670.1">
    <property type="nucleotide sequence ID" value="NZ_SJPG01000001.1"/>
</dbReference>
<accession>A0A5C5XI23</accession>
<reference evidence="2 3" key="1">
    <citation type="submission" date="2019-02" db="EMBL/GenBank/DDBJ databases">
        <title>Deep-cultivation of Planctomycetes and their phenomic and genomic characterization uncovers novel biology.</title>
        <authorList>
            <person name="Wiegand S."/>
            <person name="Jogler M."/>
            <person name="Boedeker C."/>
            <person name="Pinto D."/>
            <person name="Vollmers J."/>
            <person name="Rivas-Marin E."/>
            <person name="Kohn T."/>
            <person name="Peeters S.H."/>
            <person name="Heuer A."/>
            <person name="Rast P."/>
            <person name="Oberbeckmann S."/>
            <person name="Bunk B."/>
            <person name="Jeske O."/>
            <person name="Meyerdierks A."/>
            <person name="Storesund J.E."/>
            <person name="Kallscheuer N."/>
            <person name="Luecker S."/>
            <person name="Lage O.M."/>
            <person name="Pohl T."/>
            <person name="Merkel B.J."/>
            <person name="Hornburger P."/>
            <person name="Mueller R.-W."/>
            <person name="Bruemmer F."/>
            <person name="Labrenz M."/>
            <person name="Spormann A.M."/>
            <person name="Op Den Camp H."/>
            <person name="Overmann J."/>
            <person name="Amann R."/>
            <person name="Jetten M.S.M."/>
            <person name="Mascher T."/>
            <person name="Medema M.H."/>
            <person name="Devos D.P."/>
            <person name="Kaster A.-K."/>
            <person name="Ovreas L."/>
            <person name="Rohde M."/>
            <person name="Galperin M.Y."/>
            <person name="Jogler C."/>
        </authorList>
    </citation>
    <scope>NUCLEOTIDE SEQUENCE [LARGE SCALE GENOMIC DNA]</scope>
    <source>
        <strain evidence="2 3">Pan54</strain>
    </source>
</reference>
<evidence type="ECO:0000313" key="2">
    <source>
        <dbReference type="EMBL" id="TWT62856.1"/>
    </source>
</evidence>
<dbReference type="CDD" id="cd10447">
    <property type="entry name" value="GIY-YIG_unchar_2"/>
    <property type="match status" value="1"/>
</dbReference>
<dbReference type="Pfam" id="PF14267">
    <property type="entry name" value="DUF4357"/>
    <property type="match status" value="1"/>
</dbReference>
<dbReference type="InterPro" id="IPR025579">
    <property type="entry name" value="DUF4357"/>
</dbReference>
<sequence length="292" mass="33012">MPDFQQRPYSIRIFVPDGDPDGLRMVEKSNWTGIGVVFKRTGYKQVVGRPEFDRTGIYVLVGFSEDSALPTINIGEGDSVKERLNKHYSNKDFWEWCVFFVTKDSSLNKAHVKHLESRLLELAKAAKQCKFDNTGSSLQPTLSEAERADTESFLLDMLSIFPLLGLSVFEKTETKKEPHDFFYIESKKVKASGYEDPKGFVVRSGSQLVKEEQATIHNYMSTQRKDLLEQGVVQEMGEHYIFKQDQVFGSPSTAAGVILGRTANGRIEWKTKDGVTLKQMQASTADTEDNDE</sequence>
<dbReference type="Proteomes" id="UP000316095">
    <property type="component" value="Unassembled WGS sequence"/>
</dbReference>
<gene>
    <name evidence="2" type="ORF">Pan54_36020</name>
</gene>
<evidence type="ECO:0000259" key="1">
    <source>
        <dbReference type="Pfam" id="PF14267"/>
    </source>
</evidence>
<organism evidence="2 3">
    <name type="scientific">Rubinisphaera italica</name>
    <dbReference type="NCBI Taxonomy" id="2527969"/>
    <lineage>
        <taxon>Bacteria</taxon>
        <taxon>Pseudomonadati</taxon>
        <taxon>Planctomycetota</taxon>
        <taxon>Planctomycetia</taxon>
        <taxon>Planctomycetales</taxon>
        <taxon>Planctomycetaceae</taxon>
        <taxon>Rubinisphaera</taxon>
    </lineage>
</organism>
<name>A0A5C5XI23_9PLAN</name>
<feature type="domain" description="DUF4357" evidence="1">
    <location>
        <begin position="224"/>
        <end position="277"/>
    </location>
</feature>
<dbReference type="OrthoDB" id="2656488at2"/>
<proteinExistence type="predicted"/>
<comment type="caution">
    <text evidence="2">The sequence shown here is derived from an EMBL/GenBank/DDBJ whole genome shotgun (WGS) entry which is preliminary data.</text>
</comment>